<dbReference type="Proteomes" id="UP000828048">
    <property type="component" value="Chromosome 7"/>
</dbReference>
<reference evidence="1 2" key="1">
    <citation type="journal article" date="2021" name="Hortic Res">
        <title>High-quality reference genome and annotation aids understanding of berry development for evergreen blueberry (Vaccinium darrowii).</title>
        <authorList>
            <person name="Yu J."/>
            <person name="Hulse-Kemp A.M."/>
            <person name="Babiker E."/>
            <person name="Staton M."/>
        </authorList>
    </citation>
    <scope>NUCLEOTIDE SEQUENCE [LARGE SCALE GENOMIC DNA]</scope>
    <source>
        <strain evidence="2">cv. NJ 8807/NJ 8810</strain>
        <tissue evidence="1">Young leaf</tissue>
    </source>
</reference>
<keyword evidence="2" id="KW-1185">Reference proteome</keyword>
<evidence type="ECO:0000313" key="1">
    <source>
        <dbReference type="EMBL" id="KAH7848979.1"/>
    </source>
</evidence>
<evidence type="ECO:0000313" key="2">
    <source>
        <dbReference type="Proteomes" id="UP000828048"/>
    </source>
</evidence>
<accession>A0ACB7Y7I7</accession>
<organism evidence="1 2">
    <name type="scientific">Vaccinium darrowii</name>
    <dbReference type="NCBI Taxonomy" id="229202"/>
    <lineage>
        <taxon>Eukaryota</taxon>
        <taxon>Viridiplantae</taxon>
        <taxon>Streptophyta</taxon>
        <taxon>Embryophyta</taxon>
        <taxon>Tracheophyta</taxon>
        <taxon>Spermatophyta</taxon>
        <taxon>Magnoliopsida</taxon>
        <taxon>eudicotyledons</taxon>
        <taxon>Gunneridae</taxon>
        <taxon>Pentapetalae</taxon>
        <taxon>asterids</taxon>
        <taxon>Ericales</taxon>
        <taxon>Ericaceae</taxon>
        <taxon>Vaccinioideae</taxon>
        <taxon>Vaccinieae</taxon>
        <taxon>Vaccinium</taxon>
    </lineage>
</organism>
<name>A0ACB7Y7I7_9ERIC</name>
<proteinExistence type="predicted"/>
<protein>
    <submittedName>
        <fullName evidence="1">Uncharacterized protein</fullName>
    </submittedName>
</protein>
<sequence length="261" mass="28639">MNMEGKSQALMSPYKMGQFDLSHRVVLAPLTRLRSYNFVAQPHAILYYSQRATKGGYLIAEATLISDTAPGDPNMPGIWTKEHVEAWKPVVDAVHEKGGIFFCQLFHAGRVSNYAYQPNGQPPISCTHKPIISEFNIGGSGGAEFSPPHRLSVDEISQVINDFRIAAKNAIEAGFDGVEIHGANGYLVDQFMKDQVNDRTDEYGGSLENRCRFPLEVVKAVADEIGAEKVGIRLSPFADYNESGDSNPDALGLYMAKALNQ</sequence>
<gene>
    <name evidence="1" type="ORF">Vadar_011221</name>
</gene>
<dbReference type="EMBL" id="CM037157">
    <property type="protein sequence ID" value="KAH7848979.1"/>
    <property type="molecule type" value="Genomic_DNA"/>
</dbReference>
<comment type="caution">
    <text evidence="1">The sequence shown here is derived from an EMBL/GenBank/DDBJ whole genome shotgun (WGS) entry which is preliminary data.</text>
</comment>